<feature type="domain" description="PRD" evidence="2">
    <location>
        <begin position="206"/>
        <end position="318"/>
    </location>
</feature>
<reference evidence="3 4" key="1">
    <citation type="submission" date="2012-04" db="EMBL/GenBank/DDBJ databases">
        <authorList>
            <person name="Weinstock G."/>
            <person name="Sodergren E."/>
            <person name="Lobos E.A."/>
            <person name="Fulton L."/>
            <person name="Fulton R."/>
            <person name="Courtney L."/>
            <person name="Fronick C."/>
            <person name="O'Laughlin M."/>
            <person name="Godfrey J."/>
            <person name="Wilson R.M."/>
            <person name="Miner T."/>
            <person name="Farmer C."/>
            <person name="Delehaunty K."/>
            <person name="Cordes M."/>
            <person name="Minx P."/>
            <person name="Tomlinson C."/>
            <person name="Chen J."/>
            <person name="Wollam A."/>
            <person name="Pepin K.H."/>
            <person name="Bhonagiri V."/>
            <person name="Zhang X."/>
            <person name="Suruliraj S."/>
            <person name="Warren W."/>
            <person name="Mitreva M."/>
            <person name="Mardis E.R."/>
            <person name="Wilson R.K."/>
        </authorList>
    </citation>
    <scope>NUCLEOTIDE SEQUENCE [LARGE SCALE GENOMIC DNA]</scope>
    <source>
        <strain evidence="3 4">505</strain>
    </source>
</reference>
<dbReference type="EMBL" id="AMBL01000052">
    <property type="protein sequence ID" value="EJY45278.1"/>
    <property type="molecule type" value="Genomic_DNA"/>
</dbReference>
<dbReference type="Pfam" id="PF03123">
    <property type="entry name" value="CAT_RBD"/>
    <property type="match status" value="1"/>
</dbReference>
<dbReference type="GO" id="GO:0006355">
    <property type="term" value="P:regulation of DNA-templated transcription"/>
    <property type="evidence" value="ECO:0007669"/>
    <property type="project" value="InterPro"/>
</dbReference>
<dbReference type="InterPro" id="IPR050661">
    <property type="entry name" value="BglG_antiterminators"/>
</dbReference>
<evidence type="ECO:0000256" key="1">
    <source>
        <dbReference type="ARBA" id="ARBA00022737"/>
    </source>
</evidence>
<comment type="caution">
    <text evidence="3">The sequence shown here is derived from an EMBL/GenBank/DDBJ whole genome shotgun (WGS) entry which is preliminary data.</text>
</comment>
<dbReference type="SMART" id="SM01061">
    <property type="entry name" value="CAT_RBD"/>
    <property type="match status" value="1"/>
</dbReference>
<dbReference type="PROSITE" id="PS51372">
    <property type="entry name" value="PRD_2"/>
    <property type="match status" value="2"/>
</dbReference>
<proteinExistence type="predicted"/>
<feature type="domain" description="PRD" evidence="2">
    <location>
        <begin position="100"/>
        <end position="205"/>
    </location>
</feature>
<dbReference type="PANTHER" id="PTHR30185">
    <property type="entry name" value="CRYPTIC BETA-GLUCOSIDE BGL OPERON ANTITERMINATOR"/>
    <property type="match status" value="1"/>
</dbReference>
<keyword evidence="1" id="KW-0677">Repeat</keyword>
<dbReference type="PANTHER" id="PTHR30185:SF15">
    <property type="entry name" value="CRYPTIC BETA-GLUCOSIDE BGL OPERON ANTITERMINATOR"/>
    <property type="match status" value="1"/>
</dbReference>
<dbReference type="SUPFAM" id="SSF50151">
    <property type="entry name" value="SacY-like RNA-binding domain"/>
    <property type="match status" value="1"/>
</dbReference>
<evidence type="ECO:0000259" key="2">
    <source>
        <dbReference type="PROSITE" id="PS51372"/>
    </source>
</evidence>
<sequence length="318" mass="37090">MQAKPDESPMVPWTAFWVFLFVLDTALYNHGKEQNMLIEKVLNNNVVITRNERNQEMIVMGKGLAFKKKVGDPIFDSCIDKKFQLTNDGLSQQFQELAQAIPLEYLEISCEIIEYTKEALQVHLNDSVYIALTDHLYTAIERHKMGIFVPNVLLYDIKQLFPKEYAIGKKTVKKISDKYHIKLSEDEAGFIALHLVNAQGIQSQQDNTYLFTTTIQDILNIVRYYYKITFDEDSVHFFRFVTHLRFFLTRVLDGAKSEDGEVSEELFQVIQKKYKDTFGCVEKIVDFLAEAFNYQMSTDEKMYLTIHTARLVHENRCK</sequence>
<dbReference type="PATRIC" id="fig|1134806.3.peg.1505"/>
<gene>
    <name evidence="3" type="ORF">HMPREF1348_01579</name>
</gene>
<name>J6K6W0_ENTFC</name>
<dbReference type="HOGENOM" id="CLU_078802_0_0_9"/>
<organism evidence="3 4">
    <name type="scientific">Enterococcus faecium 505</name>
    <dbReference type="NCBI Taxonomy" id="1134806"/>
    <lineage>
        <taxon>Bacteria</taxon>
        <taxon>Bacillati</taxon>
        <taxon>Bacillota</taxon>
        <taxon>Bacilli</taxon>
        <taxon>Lactobacillales</taxon>
        <taxon>Enterococcaceae</taxon>
        <taxon>Enterococcus</taxon>
    </lineage>
</organism>
<dbReference type="InterPro" id="IPR011608">
    <property type="entry name" value="PRD"/>
</dbReference>
<dbReference type="Proteomes" id="UP000006403">
    <property type="component" value="Unassembled WGS sequence"/>
</dbReference>
<dbReference type="GO" id="GO:0003723">
    <property type="term" value="F:RNA binding"/>
    <property type="evidence" value="ECO:0007669"/>
    <property type="project" value="InterPro"/>
</dbReference>
<dbReference type="InterPro" id="IPR036650">
    <property type="entry name" value="CAT_RNA-bd_dom_sf"/>
</dbReference>
<dbReference type="NCBIfam" id="NF046042">
    <property type="entry name" value="LicT"/>
    <property type="match status" value="1"/>
</dbReference>
<dbReference type="SUPFAM" id="SSF63520">
    <property type="entry name" value="PTS-regulatory domain, PRD"/>
    <property type="match status" value="2"/>
</dbReference>
<dbReference type="Pfam" id="PF00874">
    <property type="entry name" value="PRD"/>
    <property type="match status" value="2"/>
</dbReference>
<dbReference type="InterPro" id="IPR004341">
    <property type="entry name" value="CAT_RNA-bd_dom"/>
</dbReference>
<dbReference type="Gene3D" id="1.10.1790.10">
    <property type="entry name" value="PRD domain"/>
    <property type="match status" value="2"/>
</dbReference>
<accession>J6K6W0</accession>
<protein>
    <submittedName>
        <fullName evidence="3">Putative transcription antiterminator LicT</fullName>
    </submittedName>
</protein>
<dbReference type="Gene3D" id="2.30.24.10">
    <property type="entry name" value="CAT RNA-binding domain"/>
    <property type="match status" value="1"/>
</dbReference>
<dbReference type="InterPro" id="IPR036634">
    <property type="entry name" value="PRD_sf"/>
</dbReference>
<evidence type="ECO:0000313" key="4">
    <source>
        <dbReference type="Proteomes" id="UP000006403"/>
    </source>
</evidence>
<dbReference type="AlphaFoldDB" id="J6K6W0"/>
<evidence type="ECO:0000313" key="3">
    <source>
        <dbReference type="EMBL" id="EJY45278.1"/>
    </source>
</evidence>